<evidence type="ECO:0000313" key="1">
    <source>
        <dbReference type="EMBL" id="VDZ55018.1"/>
    </source>
</evidence>
<proteinExistence type="predicted"/>
<protein>
    <submittedName>
        <fullName evidence="1">Uncharacterized protein</fullName>
    </submittedName>
</protein>
<dbReference type="EMBL" id="LR134117">
    <property type="protein sequence ID" value="VDZ55018.1"/>
    <property type="molecule type" value="Genomic_DNA"/>
</dbReference>
<name>A0A447KP37_SEROD</name>
<reference evidence="1 2" key="1">
    <citation type="submission" date="2018-12" db="EMBL/GenBank/DDBJ databases">
        <authorList>
            <consortium name="Pathogen Informatics"/>
        </authorList>
    </citation>
    <scope>NUCLEOTIDE SEQUENCE [LARGE SCALE GENOMIC DNA]</scope>
    <source>
        <strain evidence="1 2">NCTC11214</strain>
    </source>
</reference>
<evidence type="ECO:0000313" key="2">
    <source>
        <dbReference type="Proteomes" id="UP000281391"/>
    </source>
</evidence>
<accession>A0A447KP37</accession>
<dbReference type="AlphaFoldDB" id="A0A447KP37"/>
<dbReference type="Proteomes" id="UP000281391">
    <property type="component" value="Chromosome"/>
</dbReference>
<organism evidence="1 2">
    <name type="scientific">Serratia odorifera</name>
    <dbReference type="NCBI Taxonomy" id="618"/>
    <lineage>
        <taxon>Bacteria</taxon>
        <taxon>Pseudomonadati</taxon>
        <taxon>Pseudomonadota</taxon>
        <taxon>Gammaproteobacteria</taxon>
        <taxon>Enterobacterales</taxon>
        <taxon>Yersiniaceae</taxon>
        <taxon>Serratia</taxon>
    </lineage>
</organism>
<sequence length="109" mass="11374">MSFSSDLLSLAAWPNSGNNKTPAQNTLAHSVVNFLGALRSGSDWLPAFALRVTLDSAKYAFSLMERDYSTMNSGLPVISCGISIPISVSMVGAISESLPPLTAVAGLPT</sequence>
<dbReference type="KEGG" id="sof:NCTC11214_01608"/>
<gene>
    <name evidence="1" type="ORF">NCTC11214_01608</name>
</gene>